<dbReference type="Pfam" id="PF01928">
    <property type="entry name" value="CYTH"/>
    <property type="match status" value="1"/>
</dbReference>
<gene>
    <name evidence="2" type="ORF">HPS55_09800</name>
</gene>
<dbReference type="GeneID" id="82158056"/>
<proteinExistence type="predicted"/>
<dbReference type="PROSITE" id="PS51707">
    <property type="entry name" value="CYTH"/>
    <property type="match status" value="1"/>
</dbReference>
<dbReference type="RefSeq" id="WP_172174418.1">
    <property type="nucleotide sequence ID" value="NZ_CASGIA010000025.1"/>
</dbReference>
<dbReference type="EMBL" id="JABKKE010000015">
    <property type="protein sequence ID" value="NPE14607.1"/>
    <property type="molecule type" value="Genomic_DNA"/>
</dbReference>
<dbReference type="Gene3D" id="2.40.320.10">
    <property type="entry name" value="Hypothetical Protein Pfu-838710-001"/>
    <property type="match status" value="1"/>
</dbReference>
<comment type="caution">
    <text evidence="2">The sequence shown here is derived from an EMBL/GenBank/DDBJ whole genome shotgun (WGS) entry which is preliminary data.</text>
</comment>
<organism evidence="2 3">
    <name type="scientific">Xylanibacter rodentium</name>
    <dbReference type="NCBI Taxonomy" id="2736289"/>
    <lineage>
        <taxon>Bacteria</taxon>
        <taxon>Pseudomonadati</taxon>
        <taxon>Bacteroidota</taxon>
        <taxon>Bacteroidia</taxon>
        <taxon>Bacteroidales</taxon>
        <taxon>Prevotellaceae</taxon>
        <taxon>Xylanibacter</taxon>
    </lineage>
</organism>
<evidence type="ECO:0000259" key="1">
    <source>
        <dbReference type="PROSITE" id="PS51707"/>
    </source>
</evidence>
<dbReference type="SUPFAM" id="SSF55154">
    <property type="entry name" value="CYTH-like phosphatases"/>
    <property type="match status" value="1"/>
</dbReference>
<reference evidence="2 3" key="1">
    <citation type="submission" date="2020-05" db="EMBL/GenBank/DDBJ databases">
        <title>Distinct polysaccharide utilization as determinants for interspecies competition between intestinal Prevotella spp.</title>
        <authorList>
            <person name="Galvez E.J.C."/>
            <person name="Iljazovic A."/>
            <person name="Strowig T."/>
        </authorList>
    </citation>
    <scope>NUCLEOTIDE SEQUENCE [LARGE SCALE GENOMIC DNA]</scope>
    <source>
        <strain evidence="2 3">PROD</strain>
    </source>
</reference>
<dbReference type="PANTHER" id="PTHR40114:SF1">
    <property type="entry name" value="SLR0698 PROTEIN"/>
    <property type="match status" value="1"/>
</dbReference>
<dbReference type="SMART" id="SM01118">
    <property type="entry name" value="CYTH"/>
    <property type="match status" value="1"/>
</dbReference>
<dbReference type="Proteomes" id="UP001193734">
    <property type="component" value="Unassembled WGS sequence"/>
</dbReference>
<dbReference type="InterPro" id="IPR023577">
    <property type="entry name" value="CYTH_domain"/>
</dbReference>
<accession>A0ABX2AV12</accession>
<protein>
    <submittedName>
        <fullName evidence="2">CYTH domain-containing protein</fullName>
    </submittedName>
</protein>
<evidence type="ECO:0000313" key="2">
    <source>
        <dbReference type="EMBL" id="NPE14607.1"/>
    </source>
</evidence>
<evidence type="ECO:0000313" key="3">
    <source>
        <dbReference type="Proteomes" id="UP001193734"/>
    </source>
</evidence>
<feature type="domain" description="CYTH" evidence="1">
    <location>
        <begin position="3"/>
        <end position="151"/>
    </location>
</feature>
<keyword evidence="3" id="KW-1185">Reference proteome</keyword>
<dbReference type="InterPro" id="IPR033469">
    <property type="entry name" value="CYTH-like_dom_sf"/>
</dbReference>
<dbReference type="InterPro" id="IPR012042">
    <property type="entry name" value="NeuTTM/CthTTM-like"/>
</dbReference>
<dbReference type="CDD" id="cd07891">
    <property type="entry name" value="CYTH-like_CthTTM-like_1"/>
    <property type="match status" value="1"/>
</dbReference>
<name>A0ABX2AV12_9BACT</name>
<dbReference type="PANTHER" id="PTHR40114">
    <property type="entry name" value="SLR0698 PROTEIN"/>
    <property type="match status" value="1"/>
</dbReference>
<dbReference type="PIRSF" id="PIRSF016487">
    <property type="entry name" value="CYTH_UCP016487"/>
    <property type="match status" value="1"/>
</dbReference>
<sequence length="174" mass="19918">MDGLEIERKFLVIDDSYKQLAYDSSRIRQGYICSDSGRTVRVRLRGHCGFLTIKGPSDAAGMSRYEFEKEITPDEAEQLFRLCEPGVIDKTRWLVRSGPHTFEVDEFYGDNAGLVMAEVELKSEDETFEKPDFIGKEVTGDRRFYNSRLRAEPFKEWGGSLGTYYSPKSGTSRK</sequence>